<dbReference type="EMBL" id="CALNXJ010000043">
    <property type="protein sequence ID" value="CAH3147667.1"/>
    <property type="molecule type" value="Genomic_DNA"/>
</dbReference>
<comment type="caution">
    <text evidence="4">The sequence shown here is derived from an EMBL/GenBank/DDBJ whole genome shotgun (WGS) entry which is preliminary data.</text>
</comment>
<dbReference type="Gene3D" id="2.60.120.260">
    <property type="entry name" value="Galactose-binding domain-like"/>
    <property type="match status" value="1"/>
</dbReference>
<dbReference type="SUPFAM" id="SSF49785">
    <property type="entry name" value="Galactose-binding domain-like"/>
    <property type="match status" value="1"/>
</dbReference>
<feature type="compositionally biased region" description="Basic and acidic residues" evidence="2">
    <location>
        <begin position="247"/>
        <end position="291"/>
    </location>
</feature>
<evidence type="ECO:0000313" key="4">
    <source>
        <dbReference type="EMBL" id="CAH3147667.1"/>
    </source>
</evidence>
<gene>
    <name evidence="4" type="ORF">PMEA_00023543</name>
</gene>
<dbReference type="PANTHER" id="PTHR47457">
    <property type="entry name" value="OS05G0345500 PROTEIN"/>
    <property type="match status" value="1"/>
</dbReference>
<dbReference type="InterPro" id="IPR011029">
    <property type="entry name" value="DEATH-like_dom_sf"/>
</dbReference>
<dbReference type="PANTHER" id="PTHR47457:SF1">
    <property type="entry name" value="BTB DOMAIN-CONTAINING PROTEIN-RELATED"/>
    <property type="match status" value="1"/>
</dbReference>
<dbReference type="Pfam" id="PF22633">
    <property type="entry name" value="F5_F8_type_C_2"/>
    <property type="match status" value="1"/>
</dbReference>
<dbReference type="InterPro" id="IPR000488">
    <property type="entry name" value="Death_dom"/>
</dbReference>
<evidence type="ECO:0000313" key="5">
    <source>
        <dbReference type="Proteomes" id="UP001159428"/>
    </source>
</evidence>
<name>A0AAU9XIJ2_9CNID</name>
<dbReference type="Pfam" id="PF00531">
    <property type="entry name" value="Death"/>
    <property type="match status" value="1"/>
</dbReference>
<feature type="coiled-coil region" evidence="1">
    <location>
        <begin position="132"/>
        <end position="182"/>
    </location>
</feature>
<protein>
    <recommendedName>
        <fullName evidence="3">Death domain-containing protein</fullName>
    </recommendedName>
</protein>
<dbReference type="AlphaFoldDB" id="A0AAU9XIJ2"/>
<evidence type="ECO:0000259" key="3">
    <source>
        <dbReference type="PROSITE" id="PS50017"/>
    </source>
</evidence>
<keyword evidence="1" id="KW-0175">Coiled coil</keyword>
<dbReference type="Gene3D" id="1.10.533.10">
    <property type="entry name" value="Death Domain, Fas"/>
    <property type="match status" value="1"/>
</dbReference>
<organism evidence="4 5">
    <name type="scientific">Pocillopora meandrina</name>
    <dbReference type="NCBI Taxonomy" id="46732"/>
    <lineage>
        <taxon>Eukaryota</taxon>
        <taxon>Metazoa</taxon>
        <taxon>Cnidaria</taxon>
        <taxon>Anthozoa</taxon>
        <taxon>Hexacorallia</taxon>
        <taxon>Scleractinia</taxon>
        <taxon>Astrocoeniina</taxon>
        <taxon>Pocilloporidae</taxon>
        <taxon>Pocillopora</taxon>
    </lineage>
</organism>
<keyword evidence="5" id="KW-1185">Reference proteome</keyword>
<feature type="domain" description="Death" evidence="3">
    <location>
        <begin position="22"/>
        <end position="105"/>
    </location>
</feature>
<dbReference type="CDD" id="cd01670">
    <property type="entry name" value="Death"/>
    <property type="match status" value="1"/>
</dbReference>
<feature type="region of interest" description="Disordered" evidence="2">
    <location>
        <begin position="211"/>
        <end position="314"/>
    </location>
</feature>
<reference evidence="4 5" key="1">
    <citation type="submission" date="2022-05" db="EMBL/GenBank/DDBJ databases">
        <authorList>
            <consortium name="Genoscope - CEA"/>
            <person name="William W."/>
        </authorList>
    </citation>
    <scope>NUCLEOTIDE SEQUENCE [LARGE SCALE GENOMIC DNA]</scope>
</reference>
<dbReference type="SUPFAM" id="SSF47986">
    <property type="entry name" value="DEATH domain"/>
    <property type="match status" value="1"/>
</dbReference>
<dbReference type="GO" id="GO:0007165">
    <property type="term" value="P:signal transduction"/>
    <property type="evidence" value="ECO:0007669"/>
    <property type="project" value="InterPro"/>
</dbReference>
<sequence>MANSTRNEDTSNITQWRQARVTENHILLICDDVGRFWIDLGTILKLPPAEVVNIEDEIRYNRDRARRVMKRWLQMKGREATMGILADALEQIKMRNAVEKLIEKVKVEAGLNSVRAASGKLRKDVELLRVEIQNGQRMHDETRKEYEELNCEMQTATGEEGRKNMETRMQRLETTIEWLERQDPLQKLTRLLEICGRIDEGLRDVQESVRKVSENQNAAVGRSFEADRNTSDEPIERQQEETTSEDPIQRDTIRRDSQNQRESEPIIKPLLDHDGYEMELNDVEKERDSLKTKSGKSGQTNKKQLEEKRKLKTNNKQVKVEKNEAIQPNKVMVEQIQKLEAEKKELEMTLNGQTDLMAENEKLSTQIERLTKKANNSEFECKRLQEELKTYINYQSHVFLPAGKEFAGICTGVICFLKQRLKDAPCAELIASRSSDGPGDGADVLNHKTGTVSGTEEKKNSWWSIDLGSSHRLVITHYALRHGKREKESLLTQWQLKGSNDGKQWENIETIRDKKDPQFKDPPLFCTGKWSVKGEIGPFRYFRIFQTGVNSSGKYGIYLSGIELYGVLLNMCELTETEALSYKVFIKQPNEK</sequence>
<proteinExistence type="predicted"/>
<dbReference type="Proteomes" id="UP001159428">
    <property type="component" value="Unassembled WGS sequence"/>
</dbReference>
<dbReference type="InterPro" id="IPR008979">
    <property type="entry name" value="Galactose-bd-like_sf"/>
</dbReference>
<evidence type="ECO:0000256" key="1">
    <source>
        <dbReference type="SAM" id="Coils"/>
    </source>
</evidence>
<accession>A0AAU9XIJ2</accession>
<dbReference type="PROSITE" id="PS50017">
    <property type="entry name" value="DEATH_DOMAIN"/>
    <property type="match status" value="1"/>
</dbReference>
<evidence type="ECO:0000256" key="2">
    <source>
        <dbReference type="SAM" id="MobiDB-lite"/>
    </source>
</evidence>
<feature type="compositionally biased region" description="Basic and acidic residues" evidence="2">
    <location>
        <begin position="224"/>
        <end position="240"/>
    </location>
</feature>